<accession>A0AAJ6DDL9</accession>
<comment type="cofactor">
    <cofactor evidence="1">
        <name>Mg(2+)</name>
        <dbReference type="ChEBI" id="CHEBI:18420"/>
    </cofactor>
</comment>
<evidence type="ECO:0000256" key="1">
    <source>
        <dbReference type="ARBA" id="ARBA00001946"/>
    </source>
</evidence>
<evidence type="ECO:0000256" key="5">
    <source>
        <dbReference type="ARBA" id="ARBA00022842"/>
    </source>
</evidence>
<dbReference type="Gene3D" id="1.10.600.10">
    <property type="entry name" value="Farnesyl Diphosphate Synthase"/>
    <property type="match status" value="1"/>
</dbReference>
<organism evidence="7 8">
    <name type="scientific">Auritidibacter ignavus</name>
    <dbReference type="NCBI Taxonomy" id="678932"/>
    <lineage>
        <taxon>Bacteria</taxon>
        <taxon>Bacillati</taxon>
        <taxon>Actinomycetota</taxon>
        <taxon>Actinomycetes</taxon>
        <taxon>Micrococcales</taxon>
        <taxon>Micrococcaceae</taxon>
        <taxon>Auritidibacter</taxon>
    </lineage>
</organism>
<dbReference type="PROSITE" id="PS00723">
    <property type="entry name" value="POLYPRENYL_SYNTHASE_1"/>
    <property type="match status" value="1"/>
</dbReference>
<keyword evidence="5" id="KW-0460">Magnesium</keyword>
<comment type="similarity">
    <text evidence="2 6">Belongs to the FPP/GGPP synthase family.</text>
</comment>
<evidence type="ECO:0000313" key="8">
    <source>
        <dbReference type="Proteomes" id="UP001224674"/>
    </source>
</evidence>
<dbReference type="AlphaFoldDB" id="A0AAJ6DDL9"/>
<dbReference type="GO" id="GO:0046872">
    <property type="term" value="F:metal ion binding"/>
    <property type="evidence" value="ECO:0007669"/>
    <property type="project" value="UniProtKB-KW"/>
</dbReference>
<proteinExistence type="inferred from homology"/>
<dbReference type="GO" id="GO:0004659">
    <property type="term" value="F:prenyltransferase activity"/>
    <property type="evidence" value="ECO:0007669"/>
    <property type="project" value="InterPro"/>
</dbReference>
<keyword evidence="8" id="KW-1185">Reference proteome</keyword>
<dbReference type="CDD" id="cd00685">
    <property type="entry name" value="Trans_IPPS_HT"/>
    <property type="match status" value="1"/>
</dbReference>
<evidence type="ECO:0000256" key="4">
    <source>
        <dbReference type="ARBA" id="ARBA00022723"/>
    </source>
</evidence>
<dbReference type="SUPFAM" id="SSF48576">
    <property type="entry name" value="Terpenoid synthases"/>
    <property type="match status" value="1"/>
</dbReference>
<dbReference type="PROSITE" id="PS00444">
    <property type="entry name" value="POLYPRENYL_SYNTHASE_2"/>
    <property type="match status" value="1"/>
</dbReference>
<name>A0AAJ6DDL9_9MICC</name>
<dbReference type="GO" id="GO:0008299">
    <property type="term" value="P:isoprenoid biosynthetic process"/>
    <property type="evidence" value="ECO:0007669"/>
    <property type="project" value="InterPro"/>
</dbReference>
<dbReference type="Pfam" id="PF00348">
    <property type="entry name" value="polyprenyl_synt"/>
    <property type="match status" value="1"/>
</dbReference>
<sequence>MSSQASSSVGRTAEQFRTKLASYLDTFLQQYRDRAEQMSEQAVDLVDEISRLCSGGKRVRGLLAWYGWRAAGGSATDHRIVEAAAALELFQAAALIHDDIVDRSATRRGGLSVHKSFESLHSIKGWTQDGSHFGVAAAILAGDLALSASEECFSAVADATPYAATATSAFQMMRFEVMTGQYLDLVSEVDVSAISAEAMLQRARTVLRHKSAHYTTVWPFEIGAILAGADENTLKKLRRFSTPLGIAFQLQDDILGVFGDPELTGKPAGDDLREGKRTELVAHALLSLDAAGRETLTSALGSEHLNDVSVAEIQDLLKDSGALQRVTTEVSQLGSEALTNLNNLSLDDRTRSEIIDLTQRLLHRKS</sequence>
<dbReference type="RefSeq" id="WP_279675214.1">
    <property type="nucleotide sequence ID" value="NZ_CP122566.1"/>
</dbReference>
<dbReference type="InterPro" id="IPR008949">
    <property type="entry name" value="Isoprenoid_synthase_dom_sf"/>
</dbReference>
<protein>
    <submittedName>
        <fullName evidence="7">Polyprenyl synthetase family protein</fullName>
    </submittedName>
</protein>
<keyword evidence="3 6" id="KW-0808">Transferase</keyword>
<dbReference type="SFLD" id="SFLDG01017">
    <property type="entry name" value="Polyprenyl_Transferase_Like"/>
    <property type="match status" value="1"/>
</dbReference>
<dbReference type="InterPro" id="IPR033749">
    <property type="entry name" value="Polyprenyl_synt_CS"/>
</dbReference>
<keyword evidence="4" id="KW-0479">Metal-binding</keyword>
<evidence type="ECO:0000256" key="6">
    <source>
        <dbReference type="RuleBase" id="RU004466"/>
    </source>
</evidence>
<gene>
    <name evidence="7" type="ORF">QDX21_04095</name>
</gene>
<dbReference type="Proteomes" id="UP001224674">
    <property type="component" value="Chromosome"/>
</dbReference>
<dbReference type="SFLD" id="SFLDS00005">
    <property type="entry name" value="Isoprenoid_Synthase_Type_I"/>
    <property type="match status" value="1"/>
</dbReference>
<reference evidence="7 8" key="1">
    <citation type="submission" date="2023-03" db="EMBL/GenBank/DDBJ databases">
        <title>Complete genome sequences of several Auritidibacter ignavus strains isolated from ear infections.</title>
        <authorList>
            <person name="Baehr T."/>
            <person name="Baumhoegger A.M."/>
        </authorList>
    </citation>
    <scope>NUCLEOTIDE SEQUENCE [LARGE SCALE GENOMIC DNA]</scope>
    <source>
        <strain evidence="7 8">BABAE-6</strain>
    </source>
</reference>
<evidence type="ECO:0000256" key="3">
    <source>
        <dbReference type="ARBA" id="ARBA00022679"/>
    </source>
</evidence>
<dbReference type="InterPro" id="IPR000092">
    <property type="entry name" value="Polyprenyl_synt"/>
</dbReference>
<evidence type="ECO:0000256" key="2">
    <source>
        <dbReference type="ARBA" id="ARBA00006706"/>
    </source>
</evidence>
<evidence type="ECO:0000313" key="7">
    <source>
        <dbReference type="EMBL" id="WGH93987.1"/>
    </source>
</evidence>
<dbReference type="PANTHER" id="PTHR12001:SF85">
    <property type="entry name" value="SHORT CHAIN ISOPRENYL DIPHOSPHATE SYNTHASE"/>
    <property type="match status" value="1"/>
</dbReference>
<dbReference type="PANTHER" id="PTHR12001">
    <property type="entry name" value="GERANYLGERANYL PYROPHOSPHATE SYNTHASE"/>
    <property type="match status" value="1"/>
</dbReference>
<dbReference type="EMBL" id="CP122566">
    <property type="protein sequence ID" value="WGH93987.1"/>
    <property type="molecule type" value="Genomic_DNA"/>
</dbReference>